<organism evidence="1 2">
    <name type="scientific">Fusarium xylarioides</name>
    <dbReference type="NCBI Taxonomy" id="221167"/>
    <lineage>
        <taxon>Eukaryota</taxon>
        <taxon>Fungi</taxon>
        <taxon>Dikarya</taxon>
        <taxon>Ascomycota</taxon>
        <taxon>Pezizomycotina</taxon>
        <taxon>Sordariomycetes</taxon>
        <taxon>Hypocreomycetidae</taxon>
        <taxon>Hypocreales</taxon>
        <taxon>Nectriaceae</taxon>
        <taxon>Fusarium</taxon>
        <taxon>Fusarium fujikuroi species complex</taxon>
    </lineage>
</organism>
<keyword evidence="2" id="KW-1185">Reference proteome</keyword>
<gene>
    <name evidence="1" type="ORF">H9Q72_011466</name>
</gene>
<dbReference type="EMBL" id="JADFTT010000546">
    <property type="protein sequence ID" value="KAG5760418.1"/>
    <property type="molecule type" value="Genomic_DNA"/>
</dbReference>
<name>A0A9P7HIN2_9HYPO</name>
<evidence type="ECO:0000313" key="1">
    <source>
        <dbReference type="EMBL" id="KAG5760418.1"/>
    </source>
</evidence>
<reference evidence="1" key="1">
    <citation type="journal article" date="2020" name="bioRxiv">
        <title>Historical genomics reveals the evolutionary mechanisms behind multiple outbreaks of the host-specific coffee wilt pathogen Fusarium xylarioides.</title>
        <authorList>
            <person name="Peck D."/>
            <person name="Nowell R.W."/>
            <person name="Flood J."/>
            <person name="Ryan M.J."/>
            <person name="Barraclough T.G."/>
        </authorList>
    </citation>
    <scope>NUCLEOTIDE SEQUENCE</scope>
    <source>
        <strain evidence="1">IMI 127659i</strain>
    </source>
</reference>
<dbReference type="Proteomes" id="UP000750502">
    <property type="component" value="Unassembled WGS sequence"/>
</dbReference>
<protein>
    <submittedName>
        <fullName evidence="1">Uncharacterized protein</fullName>
    </submittedName>
</protein>
<dbReference type="OrthoDB" id="5102725at2759"/>
<sequence>MRKHSGYRELAEEASSDMHMILQSAFPPALFEVFLKNLASDLGLTFKSRLAPDYLRDDLYICEWTRLNDLVRLLFDDLFAPWIYKGDSPSYFADTFEAKIKLLVKYDGIDSHEKSALESILEALRSIEARQREIGGLNFERDGTWCWRELCVSICQTSLQDHRPYGSQYSLEDPPRVIRPDLERCVHEFVRPKAWYPPEDLITARSLAFRKFYDKLDPSWLEDSTEQDWVNMPLEAWNFIRRVQDGVRRR</sequence>
<comment type="caution">
    <text evidence="1">The sequence shown here is derived from an EMBL/GenBank/DDBJ whole genome shotgun (WGS) entry which is preliminary data.</text>
</comment>
<proteinExistence type="predicted"/>
<dbReference type="AlphaFoldDB" id="A0A9P7HIN2"/>
<reference evidence="1" key="2">
    <citation type="submission" date="2020-10" db="EMBL/GenBank/DDBJ databases">
        <authorList>
            <person name="Peck L.D."/>
            <person name="Nowell R.W."/>
            <person name="Flood J."/>
            <person name="Ryan M.J."/>
            <person name="Barraclough T.G."/>
        </authorList>
    </citation>
    <scope>NUCLEOTIDE SEQUENCE</scope>
    <source>
        <strain evidence="1">IMI 127659i</strain>
    </source>
</reference>
<accession>A0A9P7HIN2</accession>
<evidence type="ECO:0000313" key="2">
    <source>
        <dbReference type="Proteomes" id="UP000750502"/>
    </source>
</evidence>